<dbReference type="InterPro" id="IPR016032">
    <property type="entry name" value="Sig_transdc_resp-reg_C-effctor"/>
</dbReference>
<keyword evidence="1" id="KW-0805">Transcription regulation</keyword>
<evidence type="ECO:0000313" key="7">
    <source>
        <dbReference type="Proteomes" id="UP000199400"/>
    </source>
</evidence>
<dbReference type="AlphaFoldDB" id="A0A1I1TPJ0"/>
<organism evidence="6 7">
    <name type="scientific">Nannocystis exedens</name>
    <dbReference type="NCBI Taxonomy" id="54"/>
    <lineage>
        <taxon>Bacteria</taxon>
        <taxon>Pseudomonadati</taxon>
        <taxon>Myxococcota</taxon>
        <taxon>Polyangia</taxon>
        <taxon>Nannocystales</taxon>
        <taxon>Nannocystaceae</taxon>
        <taxon>Nannocystis</taxon>
    </lineage>
</organism>
<dbReference type="Pfam" id="PF00196">
    <property type="entry name" value="GerE"/>
    <property type="match status" value="1"/>
</dbReference>
<dbReference type="STRING" id="54.SAMN02745121_00676"/>
<evidence type="ECO:0000256" key="4">
    <source>
        <dbReference type="SAM" id="MobiDB-lite"/>
    </source>
</evidence>
<keyword evidence="2" id="KW-0238">DNA-binding</keyword>
<keyword evidence="7" id="KW-1185">Reference proteome</keyword>
<dbReference type="PANTHER" id="PTHR43214:SF41">
    <property type="entry name" value="NITRATE_NITRITE RESPONSE REGULATOR PROTEIN NARP"/>
    <property type="match status" value="1"/>
</dbReference>
<dbReference type="PRINTS" id="PR00038">
    <property type="entry name" value="HTHLUXR"/>
</dbReference>
<dbReference type="InterPro" id="IPR000792">
    <property type="entry name" value="Tscrpt_reg_LuxR_C"/>
</dbReference>
<dbReference type="InterPro" id="IPR036388">
    <property type="entry name" value="WH-like_DNA-bd_sf"/>
</dbReference>
<keyword evidence="3" id="KW-0804">Transcription</keyword>
<evidence type="ECO:0000256" key="2">
    <source>
        <dbReference type="ARBA" id="ARBA00023125"/>
    </source>
</evidence>
<evidence type="ECO:0000259" key="5">
    <source>
        <dbReference type="PROSITE" id="PS50043"/>
    </source>
</evidence>
<name>A0A1I1TPJ0_9BACT</name>
<gene>
    <name evidence="6" type="ORF">SAMN02745121_00676</name>
</gene>
<dbReference type="GO" id="GO:0003677">
    <property type="term" value="F:DNA binding"/>
    <property type="evidence" value="ECO:0007669"/>
    <property type="project" value="UniProtKB-KW"/>
</dbReference>
<feature type="region of interest" description="Disordered" evidence="4">
    <location>
        <begin position="38"/>
        <end position="59"/>
    </location>
</feature>
<dbReference type="CDD" id="cd06170">
    <property type="entry name" value="LuxR_C_like"/>
    <property type="match status" value="1"/>
</dbReference>
<evidence type="ECO:0000256" key="3">
    <source>
        <dbReference type="ARBA" id="ARBA00023163"/>
    </source>
</evidence>
<dbReference type="SUPFAM" id="SSF46894">
    <property type="entry name" value="C-terminal effector domain of the bipartite response regulators"/>
    <property type="match status" value="1"/>
</dbReference>
<dbReference type="SMART" id="SM00421">
    <property type="entry name" value="HTH_LUXR"/>
    <property type="match status" value="1"/>
</dbReference>
<dbReference type="InterPro" id="IPR039420">
    <property type="entry name" value="WalR-like"/>
</dbReference>
<dbReference type="PROSITE" id="PS50043">
    <property type="entry name" value="HTH_LUXR_2"/>
    <property type="match status" value="1"/>
</dbReference>
<accession>A0A1I1TPJ0</accession>
<proteinExistence type="predicted"/>
<evidence type="ECO:0000313" key="6">
    <source>
        <dbReference type="EMBL" id="SFD57380.1"/>
    </source>
</evidence>
<dbReference type="PANTHER" id="PTHR43214">
    <property type="entry name" value="TWO-COMPONENT RESPONSE REGULATOR"/>
    <property type="match status" value="1"/>
</dbReference>
<protein>
    <submittedName>
        <fullName evidence="6">Regulatory protein, luxR family</fullName>
    </submittedName>
</protein>
<dbReference type="Proteomes" id="UP000199400">
    <property type="component" value="Unassembled WGS sequence"/>
</dbReference>
<evidence type="ECO:0000256" key="1">
    <source>
        <dbReference type="ARBA" id="ARBA00023015"/>
    </source>
</evidence>
<sequence>MSMVSVLTELVHGYRRPAVVLTEQGAILCMNAPAMRALDRKPGDPEPAAPADPKDWPRRATIQTDGQVYTLAIPDMAMETQSSAPEPQLPPRLAKIARLVISGCTDKQIATRTGLSFSTVRTYVRQIYRRIGVHSRVELVHATNPHSMTRGLD</sequence>
<dbReference type="EMBL" id="FOMX01000002">
    <property type="protein sequence ID" value="SFD57380.1"/>
    <property type="molecule type" value="Genomic_DNA"/>
</dbReference>
<dbReference type="Gene3D" id="1.10.10.10">
    <property type="entry name" value="Winged helix-like DNA-binding domain superfamily/Winged helix DNA-binding domain"/>
    <property type="match status" value="1"/>
</dbReference>
<reference evidence="7" key="1">
    <citation type="submission" date="2016-10" db="EMBL/GenBank/DDBJ databases">
        <authorList>
            <person name="Varghese N."/>
            <person name="Submissions S."/>
        </authorList>
    </citation>
    <scope>NUCLEOTIDE SEQUENCE [LARGE SCALE GENOMIC DNA]</scope>
    <source>
        <strain evidence="7">ATCC 25963</strain>
    </source>
</reference>
<dbReference type="GO" id="GO:0006355">
    <property type="term" value="P:regulation of DNA-templated transcription"/>
    <property type="evidence" value="ECO:0007669"/>
    <property type="project" value="InterPro"/>
</dbReference>
<feature type="domain" description="HTH luxR-type" evidence="5">
    <location>
        <begin position="82"/>
        <end position="147"/>
    </location>
</feature>